<accession>A0A9N9N5B6</accession>
<comment type="caution">
    <text evidence="2">The sequence shown here is derived from an EMBL/GenBank/DDBJ whole genome shotgun (WGS) entry which is preliminary data.</text>
</comment>
<feature type="region of interest" description="Disordered" evidence="1">
    <location>
        <begin position="67"/>
        <end position="121"/>
    </location>
</feature>
<protein>
    <submittedName>
        <fullName evidence="2">9611_t:CDS:1</fullName>
    </submittedName>
</protein>
<name>A0A9N9N5B6_9GLOM</name>
<feature type="non-terminal residue" evidence="2">
    <location>
        <position position="177"/>
    </location>
</feature>
<evidence type="ECO:0000256" key="1">
    <source>
        <dbReference type="SAM" id="MobiDB-lite"/>
    </source>
</evidence>
<keyword evidence="3" id="KW-1185">Reference proteome</keyword>
<proteinExistence type="predicted"/>
<dbReference type="Proteomes" id="UP000789570">
    <property type="component" value="Unassembled WGS sequence"/>
</dbReference>
<sequence>MSAHVSSVSRTINGGAFNLKRSDQGEQFKRDPHTKRDAKIDNYFQYEQVQLPHTPPHCIFLCEASSGASEGSKTDKGRESEAGLERPCISENKELSKRSRENKEQEWRPPNFIPSDDENNEFSDYDDDKILDNDIILKDKKKLTAIEKATLKYGHEKILKIPELDQEVNKFITRIEE</sequence>
<evidence type="ECO:0000313" key="3">
    <source>
        <dbReference type="Proteomes" id="UP000789570"/>
    </source>
</evidence>
<feature type="compositionally biased region" description="Basic and acidic residues" evidence="1">
    <location>
        <begin position="72"/>
        <end position="84"/>
    </location>
</feature>
<feature type="compositionally biased region" description="Basic and acidic residues" evidence="1">
    <location>
        <begin position="91"/>
        <end position="107"/>
    </location>
</feature>
<dbReference type="EMBL" id="CAJVPQ010008062">
    <property type="protein sequence ID" value="CAG8703308.1"/>
    <property type="molecule type" value="Genomic_DNA"/>
</dbReference>
<organism evidence="2 3">
    <name type="scientific">Funneliformis caledonium</name>
    <dbReference type="NCBI Taxonomy" id="1117310"/>
    <lineage>
        <taxon>Eukaryota</taxon>
        <taxon>Fungi</taxon>
        <taxon>Fungi incertae sedis</taxon>
        <taxon>Mucoromycota</taxon>
        <taxon>Glomeromycotina</taxon>
        <taxon>Glomeromycetes</taxon>
        <taxon>Glomerales</taxon>
        <taxon>Glomeraceae</taxon>
        <taxon>Funneliformis</taxon>
    </lineage>
</organism>
<reference evidence="2" key="1">
    <citation type="submission" date="2021-06" db="EMBL/GenBank/DDBJ databases">
        <authorList>
            <person name="Kallberg Y."/>
            <person name="Tangrot J."/>
            <person name="Rosling A."/>
        </authorList>
    </citation>
    <scope>NUCLEOTIDE SEQUENCE</scope>
    <source>
        <strain evidence="2">UK204</strain>
    </source>
</reference>
<evidence type="ECO:0000313" key="2">
    <source>
        <dbReference type="EMBL" id="CAG8703308.1"/>
    </source>
</evidence>
<feature type="region of interest" description="Disordered" evidence="1">
    <location>
        <begin position="16"/>
        <end position="36"/>
    </location>
</feature>
<dbReference type="AlphaFoldDB" id="A0A9N9N5B6"/>
<gene>
    <name evidence="2" type="ORF">FCALED_LOCUS13583</name>
</gene>
<feature type="compositionally biased region" description="Basic and acidic residues" evidence="1">
    <location>
        <begin position="20"/>
        <end position="36"/>
    </location>
</feature>